<reference evidence="2" key="1">
    <citation type="journal article" date="2015" name="Nature">
        <title>Complex archaea that bridge the gap between prokaryotes and eukaryotes.</title>
        <authorList>
            <person name="Spang A."/>
            <person name="Saw J.H."/>
            <person name="Jorgensen S.L."/>
            <person name="Zaremba-Niedzwiedzka K."/>
            <person name="Martijn J."/>
            <person name="Lind A.E."/>
            <person name="van Eijk R."/>
            <person name="Schleper C."/>
            <person name="Guy L."/>
            <person name="Ettema T.J."/>
        </authorList>
    </citation>
    <scope>NUCLEOTIDE SEQUENCE</scope>
</reference>
<feature type="transmembrane region" description="Helical" evidence="1">
    <location>
        <begin position="28"/>
        <end position="45"/>
    </location>
</feature>
<gene>
    <name evidence="2" type="ORF">LCGC14_2858510</name>
</gene>
<comment type="caution">
    <text evidence="2">The sequence shown here is derived from an EMBL/GenBank/DDBJ whole genome shotgun (WGS) entry which is preliminary data.</text>
</comment>
<name>A0A0F9AES9_9ZZZZ</name>
<dbReference type="EMBL" id="LAZR01055184">
    <property type="protein sequence ID" value="KKK76949.1"/>
    <property type="molecule type" value="Genomic_DNA"/>
</dbReference>
<keyword evidence="1" id="KW-1133">Transmembrane helix</keyword>
<accession>A0A0F9AES9</accession>
<organism evidence="2">
    <name type="scientific">marine sediment metagenome</name>
    <dbReference type="NCBI Taxonomy" id="412755"/>
    <lineage>
        <taxon>unclassified sequences</taxon>
        <taxon>metagenomes</taxon>
        <taxon>ecological metagenomes</taxon>
    </lineage>
</organism>
<sequence length="66" mass="7810">MNQNYNSLLNPLEKHFQSQAVINKRDNTLAYIAIFTVGAVIGIFVDRWIKSQRDEEYDFEFPEKNE</sequence>
<protein>
    <submittedName>
        <fullName evidence="2">Uncharacterized protein</fullName>
    </submittedName>
</protein>
<keyword evidence="1" id="KW-0472">Membrane</keyword>
<evidence type="ECO:0000256" key="1">
    <source>
        <dbReference type="SAM" id="Phobius"/>
    </source>
</evidence>
<keyword evidence="1" id="KW-0812">Transmembrane</keyword>
<proteinExistence type="predicted"/>
<dbReference type="AlphaFoldDB" id="A0A0F9AES9"/>
<evidence type="ECO:0000313" key="2">
    <source>
        <dbReference type="EMBL" id="KKK76949.1"/>
    </source>
</evidence>